<name>A0A395XY91_BIFLN</name>
<dbReference type="Proteomes" id="UP000265775">
    <property type="component" value="Unassembled WGS sequence"/>
</dbReference>
<comment type="caution">
    <text evidence="1">The sequence shown here is derived from an EMBL/GenBank/DDBJ whole genome shotgun (WGS) entry which is preliminary data.</text>
</comment>
<dbReference type="AlphaFoldDB" id="A0A395XY91"/>
<sequence>MMRPSRLSASYASLLPALNRLGYRADVREASVYGSRCMVVVSGAPTTRVLNDGSWKRDDGMSRPDPAGLLALYRDERAHMAVRNLARHDLKGVARDILVADGIPVGVILDAAEHDGGLAVSYRRVKGVPEDTVIDDWMARAKAAPALLEEIA</sequence>
<evidence type="ECO:0000313" key="2">
    <source>
        <dbReference type="Proteomes" id="UP000265775"/>
    </source>
</evidence>
<gene>
    <name evidence="1" type="ORF">DWV59_11565</name>
</gene>
<dbReference type="EMBL" id="QSAR01000022">
    <property type="protein sequence ID" value="RGW62872.1"/>
    <property type="molecule type" value="Genomic_DNA"/>
</dbReference>
<evidence type="ECO:0000313" key="1">
    <source>
        <dbReference type="EMBL" id="RGW62872.1"/>
    </source>
</evidence>
<dbReference type="RefSeq" id="WP_117773429.1">
    <property type="nucleotide sequence ID" value="NZ_QSAM01000017.1"/>
</dbReference>
<protein>
    <submittedName>
        <fullName evidence="1">Uncharacterized protein</fullName>
    </submittedName>
</protein>
<accession>A0A395XY91</accession>
<proteinExistence type="predicted"/>
<organism evidence="1 2">
    <name type="scientific">Bifidobacterium longum</name>
    <dbReference type="NCBI Taxonomy" id="216816"/>
    <lineage>
        <taxon>Bacteria</taxon>
        <taxon>Bacillati</taxon>
        <taxon>Actinomycetota</taxon>
        <taxon>Actinomycetes</taxon>
        <taxon>Bifidobacteriales</taxon>
        <taxon>Bifidobacteriaceae</taxon>
        <taxon>Bifidobacterium</taxon>
    </lineage>
</organism>
<reference evidence="1 2" key="1">
    <citation type="submission" date="2018-08" db="EMBL/GenBank/DDBJ databases">
        <title>A genome reference for cultivated species of the human gut microbiota.</title>
        <authorList>
            <person name="Zou Y."/>
            <person name="Xue W."/>
            <person name="Luo G."/>
        </authorList>
    </citation>
    <scope>NUCLEOTIDE SEQUENCE [LARGE SCALE GENOMIC DNA]</scope>
    <source>
        <strain evidence="1 2">AF11-12</strain>
    </source>
</reference>